<gene>
    <name evidence="2" type="ORF">SCF082_LOCUS42063</name>
</gene>
<dbReference type="PANTHER" id="PTHR23020:SF41">
    <property type="entry name" value="AMINOGLYCOSIDE PHOSPHOTRANSFERASE DOMAIN-CONTAINING PROTEIN"/>
    <property type="match status" value="1"/>
</dbReference>
<evidence type="ECO:0000259" key="1">
    <source>
        <dbReference type="SMART" id="SM00587"/>
    </source>
</evidence>
<proteinExistence type="predicted"/>
<dbReference type="Pfam" id="PF07914">
    <property type="entry name" value="DUF1679"/>
    <property type="match status" value="1"/>
</dbReference>
<reference evidence="2 3" key="1">
    <citation type="submission" date="2024-02" db="EMBL/GenBank/DDBJ databases">
        <authorList>
            <person name="Chen Y."/>
            <person name="Shah S."/>
            <person name="Dougan E. K."/>
            <person name="Thang M."/>
            <person name="Chan C."/>
        </authorList>
    </citation>
    <scope>NUCLEOTIDE SEQUENCE [LARGE SCALE GENOMIC DNA]</scope>
</reference>
<dbReference type="Proteomes" id="UP001642464">
    <property type="component" value="Unassembled WGS sequence"/>
</dbReference>
<feature type="domain" description="CHK kinase-like" evidence="1">
    <location>
        <begin position="84"/>
        <end position="278"/>
    </location>
</feature>
<sequence length="363" mass="40248">MECWEFLTDAWLSSLVGQQLNIEHFDVLEAEGNSSSTLVKVQCKTDTLMLKVTRQVAADALAALVDREALFYQTAWQQLHDFGVGLLDLRGVEIRPDMSVIVLEFVKERRQAEALISLLARVHAWGLKGKDSLPWLQDCRDGYLLKHGLPDLFRSSVAKITEEKTEALLGTADTRNVMDMLQTLAKPGLYEFAVDMVMQSSPMTIVHMDARQGNAFFEEDHATAEGVKLFDWQNVSRGGGALDLAYTLSGSLSVCDRRAWQEDLLAQYLQEFCQLSGSSYSLDELKDDYRKALIWPLVWAALTCADVEGTVDHCAGPILGGACSAEELAKRSHAREVARDFVTVGAERYLRAALDEGSAHVVG</sequence>
<dbReference type="PANTHER" id="PTHR23020">
    <property type="entry name" value="UNCHARACTERIZED NUCLEAR HORMONE RECEPTOR-RELATED"/>
    <property type="match status" value="1"/>
</dbReference>
<dbReference type="InterPro" id="IPR012877">
    <property type="entry name" value="Dhs-27"/>
</dbReference>
<comment type="caution">
    <text evidence="2">The sequence shown here is derived from an EMBL/GenBank/DDBJ whole genome shotgun (WGS) entry which is preliminary data.</text>
</comment>
<dbReference type="Gene3D" id="3.90.1200.10">
    <property type="match status" value="1"/>
</dbReference>
<dbReference type="InterPro" id="IPR011009">
    <property type="entry name" value="Kinase-like_dom_sf"/>
</dbReference>
<name>A0ABP0QQ87_9DINO</name>
<dbReference type="EMBL" id="CAXAMM010039807">
    <property type="protein sequence ID" value="CAK9089126.1"/>
    <property type="molecule type" value="Genomic_DNA"/>
</dbReference>
<evidence type="ECO:0000313" key="2">
    <source>
        <dbReference type="EMBL" id="CAK9089126.1"/>
    </source>
</evidence>
<protein>
    <submittedName>
        <fullName evidence="2">Ankyrin-3</fullName>
    </submittedName>
</protein>
<dbReference type="InterPro" id="IPR052961">
    <property type="entry name" value="Oxido-Kinase-like_Enzymes"/>
</dbReference>
<evidence type="ECO:0000313" key="3">
    <source>
        <dbReference type="Proteomes" id="UP001642464"/>
    </source>
</evidence>
<keyword evidence="3" id="KW-1185">Reference proteome</keyword>
<dbReference type="SMART" id="SM00587">
    <property type="entry name" value="CHK"/>
    <property type="match status" value="1"/>
</dbReference>
<dbReference type="InterPro" id="IPR015897">
    <property type="entry name" value="CHK_kinase-like"/>
</dbReference>
<dbReference type="SUPFAM" id="SSF56112">
    <property type="entry name" value="Protein kinase-like (PK-like)"/>
    <property type="match status" value="1"/>
</dbReference>
<accession>A0ABP0QQ87</accession>
<organism evidence="2 3">
    <name type="scientific">Durusdinium trenchii</name>
    <dbReference type="NCBI Taxonomy" id="1381693"/>
    <lineage>
        <taxon>Eukaryota</taxon>
        <taxon>Sar</taxon>
        <taxon>Alveolata</taxon>
        <taxon>Dinophyceae</taxon>
        <taxon>Suessiales</taxon>
        <taxon>Symbiodiniaceae</taxon>
        <taxon>Durusdinium</taxon>
    </lineage>
</organism>